<dbReference type="VEuPathDB" id="FungiDB:Z520_04274"/>
<proteinExistence type="predicted"/>
<dbReference type="GeneID" id="27710020"/>
<keyword evidence="1" id="KW-0472">Membrane</keyword>
<dbReference type="AlphaFoldDB" id="A0A0D2HCL0"/>
<reference evidence="2 3" key="1">
    <citation type="submission" date="2015-01" db="EMBL/GenBank/DDBJ databases">
        <title>The Genome Sequence of Fonsecaea multimorphosa CBS 102226.</title>
        <authorList>
            <consortium name="The Broad Institute Genomics Platform"/>
            <person name="Cuomo C."/>
            <person name="de Hoog S."/>
            <person name="Gorbushina A."/>
            <person name="Stielow B."/>
            <person name="Teixiera M."/>
            <person name="Abouelleil A."/>
            <person name="Chapman S.B."/>
            <person name="Priest M."/>
            <person name="Young S.K."/>
            <person name="Wortman J."/>
            <person name="Nusbaum C."/>
            <person name="Birren B."/>
        </authorList>
    </citation>
    <scope>NUCLEOTIDE SEQUENCE [LARGE SCALE GENOMIC DNA]</scope>
    <source>
        <strain evidence="2 3">CBS 102226</strain>
    </source>
</reference>
<gene>
    <name evidence="2" type="ORF">Z520_04274</name>
</gene>
<sequence>MPFLAQLQPIVAILGEGSILRNAQASALSWHHVLPRLIPAPQALLKHEQTGRLPTQTGIVSGIYSGNFRHELNFFTRLLHPGELKKFQIEVVEVCRNEEYNNRKDFIFGVNDYGVLHALSCLGCLMSCFASRWRLNFKEENPRNPEDVIPDGDVVIYYPGPGAFRVIRCNEVVSRLCFLAEECEYLLNDNWYRTLAMAGSVTLIFGLICLGNAHIILQISFATAYIILNALYWASSAYHERHHWSHAYKVNPIEMHLPTRKGTNLHDVEISQQGPVNSPVSPSRKSTVLLEANGPQPPKRRLSLANLRKISSLTISRRQAEAVDKVKLPESLESFTDILWIAIALTRNTRWL</sequence>
<evidence type="ECO:0000256" key="1">
    <source>
        <dbReference type="SAM" id="Phobius"/>
    </source>
</evidence>
<evidence type="ECO:0000313" key="3">
    <source>
        <dbReference type="Proteomes" id="UP000053411"/>
    </source>
</evidence>
<dbReference type="RefSeq" id="XP_016633763.1">
    <property type="nucleotide sequence ID" value="XM_016774783.1"/>
</dbReference>
<organism evidence="2 3">
    <name type="scientific">Fonsecaea multimorphosa CBS 102226</name>
    <dbReference type="NCBI Taxonomy" id="1442371"/>
    <lineage>
        <taxon>Eukaryota</taxon>
        <taxon>Fungi</taxon>
        <taxon>Dikarya</taxon>
        <taxon>Ascomycota</taxon>
        <taxon>Pezizomycotina</taxon>
        <taxon>Eurotiomycetes</taxon>
        <taxon>Chaetothyriomycetidae</taxon>
        <taxon>Chaetothyriales</taxon>
        <taxon>Herpotrichiellaceae</taxon>
        <taxon>Fonsecaea</taxon>
    </lineage>
</organism>
<keyword evidence="3" id="KW-1185">Reference proteome</keyword>
<dbReference type="EMBL" id="KN848068">
    <property type="protein sequence ID" value="KIX99640.1"/>
    <property type="molecule type" value="Genomic_DNA"/>
</dbReference>
<evidence type="ECO:0000313" key="2">
    <source>
        <dbReference type="EMBL" id="KIX99640.1"/>
    </source>
</evidence>
<accession>A0A0D2HCL0</accession>
<feature type="transmembrane region" description="Helical" evidence="1">
    <location>
        <begin position="191"/>
        <end position="210"/>
    </location>
</feature>
<name>A0A0D2HCL0_9EURO</name>
<dbReference type="Proteomes" id="UP000053411">
    <property type="component" value="Unassembled WGS sequence"/>
</dbReference>
<keyword evidence="1" id="KW-0812">Transmembrane</keyword>
<keyword evidence="1" id="KW-1133">Transmembrane helix</keyword>
<dbReference type="OrthoDB" id="5412502at2759"/>
<protein>
    <submittedName>
        <fullName evidence="2">Uncharacterized protein</fullName>
    </submittedName>
</protein>